<dbReference type="Pfam" id="PF08238">
    <property type="entry name" value="Sel1"/>
    <property type="match status" value="3"/>
</dbReference>
<dbReference type="EMBL" id="APWK03000050">
    <property type="protein sequence ID" value="PHH53068.1"/>
    <property type="molecule type" value="Genomic_DNA"/>
</dbReference>
<dbReference type="PANTHER" id="PTHR43628">
    <property type="entry name" value="ACTIVATOR OF C KINASE PROTEIN 1-RELATED"/>
    <property type="match status" value="1"/>
</dbReference>
<evidence type="ECO:0008006" key="4">
    <source>
        <dbReference type="Google" id="ProtNLM"/>
    </source>
</evidence>
<dbReference type="AlphaFoldDB" id="A0A2C5WZR7"/>
<evidence type="ECO:0000313" key="3">
    <source>
        <dbReference type="Proteomes" id="UP000222788"/>
    </source>
</evidence>
<accession>A0A2C5WZR7</accession>
<name>A0A2C5WZR7_9PEZI</name>
<dbReference type="SUPFAM" id="SSF81901">
    <property type="entry name" value="HCP-like"/>
    <property type="match status" value="1"/>
</dbReference>
<reference evidence="2 3" key="1">
    <citation type="journal article" date="2013" name="Fungal Biol.">
        <title>Analysis of microsatellite markers in the genome of the plant pathogen Ceratocystis fimbriata.</title>
        <authorList>
            <person name="Simpson M.C."/>
            <person name="Wilken P.M."/>
            <person name="Coetzee M.P."/>
            <person name="Wingfield M.J."/>
            <person name="Wingfield B.D."/>
        </authorList>
    </citation>
    <scope>NUCLEOTIDE SEQUENCE [LARGE SCALE GENOMIC DNA]</scope>
    <source>
        <strain evidence="2 3">CBS 114723</strain>
    </source>
</reference>
<dbReference type="InterPro" id="IPR006597">
    <property type="entry name" value="Sel1-like"/>
</dbReference>
<protein>
    <recommendedName>
        <fullName evidence="4">Protein DSF2</fullName>
    </recommendedName>
</protein>
<sequence length="364" mass="38965">MGIRDAIKKKDAVTVSDSSYAAAISRVNTGAEFTFIRSDTFGQSVVHPPVTPPATSSNGLLSPVSAEGGSSGGFRPRSRSNSAASARHKLSHRLHLSRNHSTSDNVPANLPAIETSQPDAETQWEKRATILAMGGSQPGSPNTTAPSPIHATNPFQWPAPQSNKELDSDIQRAIRLHEEGDLTNSTRIFAKLANPAGANNPLSQVLYGLALRHGWGCTPDPELAVSNLGLAAANAAAIEQRALEEGKKQGGPAKGELVLAIYELANCFRNGWGVGQDPVAAKQYFETAANLGDTDAMNEVAYCYLEGFGCRKDKLAAAKYYRLAEKAGNKTLGNSWIWKEKYDPDKQGKKKGLFSFVHHGEKTA</sequence>
<keyword evidence="3" id="KW-1185">Reference proteome</keyword>
<evidence type="ECO:0000313" key="2">
    <source>
        <dbReference type="EMBL" id="PHH53068.1"/>
    </source>
</evidence>
<dbReference type="OrthoDB" id="2148946at2759"/>
<comment type="caution">
    <text evidence="2">The sequence shown here is derived from an EMBL/GenBank/DDBJ whole genome shotgun (WGS) entry which is preliminary data.</text>
</comment>
<evidence type="ECO:0000256" key="1">
    <source>
        <dbReference type="SAM" id="MobiDB-lite"/>
    </source>
</evidence>
<dbReference type="Proteomes" id="UP000222788">
    <property type="component" value="Unassembled WGS sequence"/>
</dbReference>
<dbReference type="PANTHER" id="PTHR43628:SF1">
    <property type="entry name" value="CHITIN SYNTHASE REGULATORY FACTOR 2-RELATED"/>
    <property type="match status" value="1"/>
</dbReference>
<reference evidence="2 3" key="2">
    <citation type="journal article" date="2013" name="IMA Fungus">
        <title>IMA Genome-F 1: Ceratocystis fimbriata: Draft nuclear genome sequence for the plant pathogen, Ceratocystis fimbriata.</title>
        <authorList>
            <person name="Wilken P.M."/>
            <person name="Steenkamp E.T."/>
            <person name="Wingfield M.J."/>
            <person name="de Beer Z.W."/>
            <person name="Wingfield B.D."/>
        </authorList>
    </citation>
    <scope>NUCLEOTIDE SEQUENCE [LARGE SCALE GENOMIC DNA]</scope>
    <source>
        <strain evidence="2 3">CBS 114723</strain>
    </source>
</reference>
<feature type="region of interest" description="Disordered" evidence="1">
    <location>
        <begin position="134"/>
        <end position="153"/>
    </location>
</feature>
<dbReference type="GO" id="GO:0032153">
    <property type="term" value="C:cell division site"/>
    <property type="evidence" value="ECO:0007669"/>
    <property type="project" value="TreeGrafter"/>
</dbReference>
<feature type="compositionally biased region" description="Low complexity" evidence="1">
    <location>
        <begin position="73"/>
        <end position="85"/>
    </location>
</feature>
<dbReference type="SMART" id="SM00671">
    <property type="entry name" value="SEL1"/>
    <property type="match status" value="3"/>
</dbReference>
<organism evidence="2 3">
    <name type="scientific">Ceratocystis fimbriata CBS 114723</name>
    <dbReference type="NCBI Taxonomy" id="1035309"/>
    <lineage>
        <taxon>Eukaryota</taxon>
        <taxon>Fungi</taxon>
        <taxon>Dikarya</taxon>
        <taxon>Ascomycota</taxon>
        <taxon>Pezizomycotina</taxon>
        <taxon>Sordariomycetes</taxon>
        <taxon>Hypocreomycetidae</taxon>
        <taxon>Microascales</taxon>
        <taxon>Ceratocystidaceae</taxon>
        <taxon>Ceratocystis</taxon>
    </lineage>
</organism>
<dbReference type="InterPro" id="IPR011990">
    <property type="entry name" value="TPR-like_helical_dom_sf"/>
</dbReference>
<gene>
    <name evidence="2" type="ORF">CFIMG_004586RA</name>
</gene>
<dbReference type="STRING" id="1035309.A0A2C5WZR7"/>
<dbReference type="InterPro" id="IPR052945">
    <property type="entry name" value="Mitotic_Regulator"/>
</dbReference>
<proteinExistence type="predicted"/>
<feature type="region of interest" description="Disordered" evidence="1">
    <location>
        <begin position="46"/>
        <end position="90"/>
    </location>
</feature>
<dbReference type="GO" id="GO:0010972">
    <property type="term" value="P:negative regulation of G2/M transition of mitotic cell cycle"/>
    <property type="evidence" value="ECO:0007669"/>
    <property type="project" value="TreeGrafter"/>
</dbReference>
<dbReference type="Gene3D" id="1.25.40.10">
    <property type="entry name" value="Tetratricopeptide repeat domain"/>
    <property type="match status" value="1"/>
</dbReference>